<dbReference type="InterPro" id="IPR043129">
    <property type="entry name" value="ATPase_NBD"/>
</dbReference>
<reference evidence="2 3" key="1">
    <citation type="journal article" date="2015" name="Nature">
        <title>rRNA introns, odd ribosomes, and small enigmatic genomes across a large radiation of phyla.</title>
        <authorList>
            <person name="Brown C.T."/>
            <person name="Hug L.A."/>
            <person name="Thomas B.C."/>
            <person name="Sharon I."/>
            <person name="Castelle C.J."/>
            <person name="Singh A."/>
            <person name="Wilkins M.J."/>
            <person name="Williams K.H."/>
            <person name="Banfield J.F."/>
        </authorList>
    </citation>
    <scope>NUCLEOTIDE SEQUENCE [LARGE SCALE GENOMIC DNA]</scope>
</reference>
<dbReference type="InterPro" id="IPR007813">
    <property type="entry name" value="PilN"/>
</dbReference>
<dbReference type="PANTHER" id="PTHR32432">
    <property type="entry name" value="CELL DIVISION PROTEIN FTSA-RELATED"/>
    <property type="match status" value="1"/>
</dbReference>
<keyword evidence="1" id="KW-0472">Membrane</keyword>
<proteinExistence type="predicted"/>
<dbReference type="EMBL" id="LBTR01000007">
    <property type="protein sequence ID" value="KKQ45937.1"/>
    <property type="molecule type" value="Genomic_DNA"/>
</dbReference>
<dbReference type="InterPro" id="IPR005883">
    <property type="entry name" value="PilM"/>
</dbReference>
<protein>
    <submittedName>
        <fullName evidence="2">Type IV pilus assembly protein PilM</fullName>
    </submittedName>
</protein>
<accession>A0A0G0HUH4</accession>
<dbReference type="SUPFAM" id="SSF53067">
    <property type="entry name" value="Actin-like ATPase domain"/>
    <property type="match status" value="1"/>
</dbReference>
<dbReference type="PANTHER" id="PTHR32432:SF3">
    <property type="entry name" value="ETHANOLAMINE UTILIZATION PROTEIN EUTJ"/>
    <property type="match status" value="1"/>
</dbReference>
<dbReference type="AlphaFoldDB" id="A0A0G0HUH4"/>
<name>A0A0G0HUH4_9BACT</name>
<gene>
    <name evidence="2" type="ORF">US62_C0007G0012</name>
</gene>
<dbReference type="Pfam" id="PF05137">
    <property type="entry name" value="PilN"/>
    <property type="match status" value="1"/>
</dbReference>
<feature type="transmembrane region" description="Helical" evidence="1">
    <location>
        <begin position="304"/>
        <end position="329"/>
    </location>
</feature>
<dbReference type="InterPro" id="IPR050696">
    <property type="entry name" value="FtsA/MreB"/>
</dbReference>
<dbReference type="Gene3D" id="3.30.1490.300">
    <property type="match status" value="1"/>
</dbReference>
<dbReference type="PATRIC" id="fig|1618546.3.peg.216"/>
<dbReference type="Pfam" id="PF11104">
    <property type="entry name" value="PilM_2"/>
    <property type="match status" value="1"/>
</dbReference>
<dbReference type="Proteomes" id="UP000034603">
    <property type="component" value="Unassembled WGS sequence"/>
</dbReference>
<evidence type="ECO:0000313" key="3">
    <source>
        <dbReference type="Proteomes" id="UP000034603"/>
    </source>
</evidence>
<organism evidence="2 3">
    <name type="scientific">Candidatus Woesebacteria bacterium GW2011_GWA1_37_8</name>
    <dbReference type="NCBI Taxonomy" id="1618546"/>
    <lineage>
        <taxon>Bacteria</taxon>
        <taxon>Candidatus Woeseibacteriota</taxon>
    </lineage>
</organism>
<keyword evidence="1" id="KW-1133">Transmembrane helix</keyword>
<sequence length="469" mass="52392">MFNKSFISVYFSEKQILIAQLNPGRKSVKKYAAASLPDGLIKNYKVTNPKLLAEILSQIWSKLKLHQKSVSIVIPEYAAFIKIFTLSNIGVSEIHEAIKWQLTEVLPYTPEEAITDWKILKRVEKEYIVLSVSIEKSTLETYLKSFETAGLFPVIVEIPSATLTRVLKNDESIVFIHIGEMETMILLLFAGRLAGSSMVNGKSEEEIIQTTGRILAHYKDVKPTKIVISGDGLSGDRLTQKFNLPVENLKMSWGNLPPADTAKFLIPISSQIQDPSVPTDPFSLNLVPNELIKKYKSAKMRLQVWSMTLAITLFVSITFLSTLASFFYLNLASNELSVKADSLSANSSGSMEYSRQAKEINNLSKKVLDIKAKTFSSTQILNLINSAKPDGVTINSFKVDLEQGTVAIVGLSTDRQQLVTFRDNLEKVDTFDSPEIPISSYEKEKDLDFEIFVKYTAAVPAKKEVKNVK</sequence>
<evidence type="ECO:0000256" key="1">
    <source>
        <dbReference type="SAM" id="Phobius"/>
    </source>
</evidence>
<dbReference type="Gene3D" id="3.30.420.40">
    <property type="match status" value="2"/>
</dbReference>
<evidence type="ECO:0000313" key="2">
    <source>
        <dbReference type="EMBL" id="KKQ45937.1"/>
    </source>
</evidence>
<keyword evidence="1" id="KW-0812">Transmembrane</keyword>
<comment type="caution">
    <text evidence="2">The sequence shown here is derived from an EMBL/GenBank/DDBJ whole genome shotgun (WGS) entry which is preliminary data.</text>
</comment>